<name>A0A478FQ58_9MOLU</name>
<dbReference type="PIRSF" id="PIRSF002070">
    <property type="entry name" value="SSB"/>
    <property type="match status" value="1"/>
</dbReference>
<dbReference type="Gene3D" id="2.40.50.140">
    <property type="entry name" value="Nucleic acid-binding proteins"/>
    <property type="match status" value="1"/>
</dbReference>
<evidence type="ECO:0000313" key="5">
    <source>
        <dbReference type="Proteomes" id="UP000324831"/>
    </source>
</evidence>
<dbReference type="AlphaFoldDB" id="A0A478FQ58"/>
<protein>
    <recommendedName>
        <fullName evidence="2 3">Single-stranded DNA-binding protein</fullName>
    </recommendedName>
</protein>
<dbReference type="CDD" id="cd04496">
    <property type="entry name" value="SSB_OBF"/>
    <property type="match status" value="1"/>
</dbReference>
<dbReference type="PROSITE" id="PS50935">
    <property type="entry name" value="SSB"/>
    <property type="match status" value="1"/>
</dbReference>
<organism evidence="4 5">
    <name type="scientific">Candidatus Mycoplasma haematohominis</name>
    <dbReference type="NCBI Taxonomy" id="1494318"/>
    <lineage>
        <taxon>Bacteria</taxon>
        <taxon>Bacillati</taxon>
        <taxon>Mycoplasmatota</taxon>
        <taxon>Mollicutes</taxon>
        <taxon>Mycoplasmataceae</taxon>
        <taxon>Mycoplasma</taxon>
    </lineage>
</organism>
<keyword evidence="1 2" id="KW-0238">DNA-binding</keyword>
<dbReference type="InterPro" id="IPR000424">
    <property type="entry name" value="Primosome_PriB/ssb"/>
</dbReference>
<accession>A0A478FQ58</accession>
<dbReference type="InterPro" id="IPR011344">
    <property type="entry name" value="ssDNA-bd"/>
</dbReference>
<dbReference type="EMBL" id="BIMN01000001">
    <property type="protein sequence ID" value="GCE63217.1"/>
    <property type="molecule type" value="Genomic_DNA"/>
</dbReference>
<evidence type="ECO:0000313" key="4">
    <source>
        <dbReference type="EMBL" id="GCE63217.1"/>
    </source>
</evidence>
<reference evidence="4 5" key="1">
    <citation type="submission" date="2019-01" db="EMBL/GenBank/DDBJ databases">
        <title>Draft genome sequences of Candidatus Mycoplasma haemohominis SWG34-3 identified from a patient with pyrexia, anemia and liver dysfunction.</title>
        <authorList>
            <person name="Sekizuka T."/>
            <person name="Hattori N."/>
            <person name="Katano H."/>
            <person name="Takuma T."/>
            <person name="Ito T."/>
            <person name="Arai N."/>
            <person name="Yanai R."/>
            <person name="Ishii S."/>
            <person name="Miura Y."/>
            <person name="Tokunaga T."/>
            <person name="Watanabe H."/>
            <person name="Nomura N."/>
            <person name="Eguchi J."/>
            <person name="Arai T."/>
            <person name="Hasegawa H."/>
            <person name="Nakamaki T."/>
            <person name="Wakita T."/>
            <person name="Niki Y."/>
            <person name="Kuroda M."/>
        </authorList>
    </citation>
    <scope>NUCLEOTIDE SEQUENCE [LARGE SCALE GENOMIC DNA]</scope>
    <source>
        <strain evidence="4">SWG34-3</strain>
    </source>
</reference>
<evidence type="ECO:0000256" key="1">
    <source>
        <dbReference type="ARBA" id="ARBA00023125"/>
    </source>
</evidence>
<evidence type="ECO:0000256" key="3">
    <source>
        <dbReference type="RuleBase" id="RU000524"/>
    </source>
</evidence>
<comment type="caution">
    <text evidence="4">The sequence shown here is derived from an EMBL/GenBank/DDBJ whole genome shotgun (WGS) entry which is preliminary data.</text>
</comment>
<dbReference type="SUPFAM" id="SSF50249">
    <property type="entry name" value="Nucleic acid-binding proteins"/>
    <property type="match status" value="1"/>
</dbReference>
<dbReference type="NCBIfam" id="TIGR00621">
    <property type="entry name" value="ssb"/>
    <property type="match status" value="1"/>
</dbReference>
<proteinExistence type="predicted"/>
<dbReference type="Proteomes" id="UP000324831">
    <property type="component" value="Unassembled WGS sequence"/>
</dbReference>
<dbReference type="InterPro" id="IPR012340">
    <property type="entry name" value="NA-bd_OB-fold"/>
</dbReference>
<evidence type="ECO:0000256" key="2">
    <source>
        <dbReference type="PIRNR" id="PIRNR002070"/>
    </source>
</evidence>
<dbReference type="Pfam" id="PF00436">
    <property type="entry name" value="SSB"/>
    <property type="match status" value="1"/>
</dbReference>
<dbReference type="GO" id="GO:0003697">
    <property type="term" value="F:single-stranded DNA binding"/>
    <property type="evidence" value="ECO:0007669"/>
    <property type="project" value="InterPro"/>
</dbReference>
<gene>
    <name evidence="4" type="primary">ssb</name>
    <name evidence="4" type="ORF">MHSWG343_01970</name>
</gene>
<sequence length="141" mass="15796">MLPKGFLVGNVTADPQAGVAQASQNPYSRFSVACNENFFKPNTTPRAHYFNCVVWGKRSQFVQNFIKKGDKVFIEFSLFSNSYINQEGKTVKTIDLIVENIESVGNRTRKEAAPSSGQLPEENVVVKQDETDNIVLDDLFD</sequence>
<dbReference type="GO" id="GO:0006260">
    <property type="term" value="P:DNA replication"/>
    <property type="evidence" value="ECO:0007669"/>
    <property type="project" value="InterPro"/>
</dbReference>